<dbReference type="RefSeq" id="WP_139843917.1">
    <property type="nucleotide sequence ID" value="NZ_CP147247.1"/>
</dbReference>
<gene>
    <name evidence="2" type="ORF">A5888_003111</name>
    <name evidence="1" type="ORF">A5888_003937</name>
</gene>
<sequence>MLLLFSANIIFSKQTTFAPVDKEGSIGHKSIPAEEQLSNILSINGVIETIYTVEVMNPTIMAVLKDTEIFGDNLWFGSEYASPKYDDSYSLLDMSVSYLHGEPYILETGERLDSDMDPMLQH</sequence>
<dbReference type="Proteomes" id="UP000195141">
    <property type="component" value="Chromosome"/>
</dbReference>
<name>A0A242JZ93_9ENTE</name>
<dbReference type="EMBL" id="NGMM01000008">
    <property type="protein sequence ID" value="OTP10639.1"/>
    <property type="molecule type" value="Genomic_DNA"/>
</dbReference>
<reference evidence="1" key="1">
    <citation type="submission" date="2017-05" db="EMBL/GenBank/DDBJ databases">
        <title>The Genome Sequence of Enterococcus sp. 9E7_DIV0242.</title>
        <authorList>
            <consortium name="The Broad Institute Genomics Platform"/>
            <consortium name="The Broad Institute Genomic Center for Infectious Diseases"/>
            <person name="Earl A."/>
            <person name="Manson A."/>
            <person name="Schwartman J."/>
            <person name="Gilmore M."/>
            <person name="Abouelleil A."/>
            <person name="Cao P."/>
            <person name="Chapman S."/>
            <person name="Cusick C."/>
            <person name="Shea T."/>
            <person name="Young S."/>
            <person name="Neafsey D."/>
            <person name="Nusbaum C."/>
            <person name="Birren B."/>
        </authorList>
    </citation>
    <scope>NUCLEOTIDE SEQUENCE [LARGE SCALE GENOMIC DNA]</scope>
    <source>
        <strain evidence="1">9E7_DIV0242</strain>
    </source>
</reference>
<evidence type="ECO:0000313" key="2">
    <source>
        <dbReference type="EMBL" id="WYJ91343.1"/>
    </source>
</evidence>
<keyword evidence="3" id="KW-1185">Reference proteome</keyword>
<dbReference type="AlphaFoldDB" id="A0A242JZ93"/>
<dbReference type="EMBL" id="CP147247">
    <property type="protein sequence ID" value="WYJ91343.1"/>
    <property type="molecule type" value="Genomic_DNA"/>
</dbReference>
<reference evidence="2" key="2">
    <citation type="submission" date="2017-05" db="EMBL/GenBank/DDBJ databases">
        <authorList>
            <consortium name="The Broad Institute Genomics Platform"/>
            <consortium name="The Broad Institute Genomic Center for Infectious Diseases"/>
            <person name="Earl A."/>
            <person name="Manson A."/>
            <person name="Schwartman J."/>
            <person name="Gilmore M."/>
            <person name="Abouelleil A."/>
            <person name="Cao P."/>
            <person name="Chapman S."/>
            <person name="Cusick C."/>
            <person name="Shea T."/>
            <person name="Young S."/>
            <person name="Neafsey D."/>
            <person name="Nusbaum C."/>
            <person name="Birren B."/>
        </authorList>
    </citation>
    <scope>NUCLEOTIDE SEQUENCE</scope>
    <source>
        <strain evidence="2">9E7_DIV0242</strain>
    </source>
</reference>
<evidence type="ECO:0000313" key="1">
    <source>
        <dbReference type="EMBL" id="OTP10639.1"/>
    </source>
</evidence>
<proteinExistence type="predicted"/>
<organism evidence="1">
    <name type="scientific">Candidatus Enterococcus clewellii</name>
    <dbReference type="NCBI Taxonomy" id="1834193"/>
    <lineage>
        <taxon>Bacteria</taxon>
        <taxon>Bacillati</taxon>
        <taxon>Bacillota</taxon>
        <taxon>Bacilli</taxon>
        <taxon>Lactobacillales</taxon>
        <taxon>Enterococcaceae</taxon>
        <taxon>Enterococcus</taxon>
    </lineage>
</organism>
<evidence type="ECO:0000313" key="3">
    <source>
        <dbReference type="Proteomes" id="UP000195141"/>
    </source>
</evidence>
<accession>A0A242JZ93</accession>
<protein>
    <submittedName>
        <fullName evidence="1">Uncharacterized protein</fullName>
    </submittedName>
</protein>
<reference evidence="2" key="3">
    <citation type="submission" date="2024-03" db="EMBL/GenBank/DDBJ databases">
        <title>The Genome Sequence of Enterococcus sp. DIV0242b.</title>
        <authorList>
            <consortium name="The Broad Institute Genomics Platform"/>
            <consortium name="The Broad Institute Microbial Omics Core"/>
            <consortium name="The Broad Institute Genomic Center for Infectious Diseases"/>
            <person name="Earl A."/>
            <person name="Manson A."/>
            <person name="Gilmore M."/>
            <person name="Schwartman J."/>
            <person name="Shea T."/>
            <person name="Abouelleil A."/>
            <person name="Cao P."/>
            <person name="Chapman S."/>
            <person name="Cusick C."/>
            <person name="Young S."/>
            <person name="Neafsey D."/>
            <person name="Nusbaum C."/>
            <person name="Birren B."/>
        </authorList>
    </citation>
    <scope>NUCLEOTIDE SEQUENCE</scope>
    <source>
        <strain evidence="2">9E7_DIV0242</strain>
    </source>
</reference>